<dbReference type="InterPro" id="IPR004087">
    <property type="entry name" value="KH_dom"/>
</dbReference>
<dbReference type="PIRSF" id="PIRSF005499">
    <property type="entry name" value="PNPase"/>
    <property type="match status" value="1"/>
</dbReference>
<dbReference type="GO" id="GO:0004654">
    <property type="term" value="F:polyribonucleotide nucleotidyltransferase activity"/>
    <property type="evidence" value="ECO:0007669"/>
    <property type="project" value="UniProtKB-UniRule"/>
</dbReference>
<dbReference type="CDD" id="cd11363">
    <property type="entry name" value="RNase_PH_PNPase_1"/>
    <property type="match status" value="1"/>
</dbReference>
<dbReference type="Gene3D" id="3.30.1370.10">
    <property type="entry name" value="K Homology domain, type 1"/>
    <property type="match status" value="1"/>
</dbReference>
<dbReference type="InterPro" id="IPR015848">
    <property type="entry name" value="PNPase_PH_RNA-bd_bac/org-type"/>
</dbReference>
<dbReference type="GO" id="GO:0006396">
    <property type="term" value="P:RNA processing"/>
    <property type="evidence" value="ECO:0007669"/>
    <property type="project" value="InterPro"/>
</dbReference>
<dbReference type="FunFam" id="3.30.230.70:FF:000001">
    <property type="entry name" value="Polyribonucleotide nucleotidyltransferase"/>
    <property type="match status" value="1"/>
</dbReference>
<comment type="cofactor">
    <cofactor evidence="8">
        <name>Mg(2+)</name>
        <dbReference type="ChEBI" id="CHEBI:18420"/>
    </cofactor>
</comment>
<dbReference type="GO" id="GO:0006402">
    <property type="term" value="P:mRNA catabolic process"/>
    <property type="evidence" value="ECO:0007669"/>
    <property type="project" value="UniProtKB-UniRule"/>
</dbReference>
<feature type="compositionally biased region" description="Gly residues" evidence="9">
    <location>
        <begin position="732"/>
        <end position="741"/>
    </location>
</feature>
<dbReference type="Pfam" id="PF01138">
    <property type="entry name" value="RNase_PH"/>
    <property type="match status" value="2"/>
</dbReference>
<dbReference type="GO" id="GO:0000175">
    <property type="term" value="F:3'-5'-RNA exonuclease activity"/>
    <property type="evidence" value="ECO:0007669"/>
    <property type="project" value="TreeGrafter"/>
</dbReference>
<dbReference type="SUPFAM" id="SSF50249">
    <property type="entry name" value="Nucleic acid-binding proteins"/>
    <property type="match status" value="1"/>
</dbReference>
<dbReference type="EMBL" id="NJBN01000002">
    <property type="protein sequence ID" value="TKJ41692.1"/>
    <property type="molecule type" value="Genomic_DNA"/>
</dbReference>
<sequence>MSYSEEITIGGRTLSIEIGKVANQANGAAWVRYGDTIVLAAVTSQRDPIESDFLPLTVDYREKMYASGKIPGGFFKREGRPSESETLVSRLIDRPIRPLFPKDYRCETQVLLNVYSADMECLPDMVAAIAASAALTVSDIPFDGPVALVRVGLIDGQFILNPSFDQIEKSEIELVVAGSYDAITMVEGGCKEISEERMIEAIEFAHTAIREIIEVQKRLAEKLNVAKREHLSIEYPEGLEKDVKNIADPEIGRICRITDKSERKTARKEVKEKILTELEEKYPECESFMKEIYSDLFTAEVRRMMLEEKKRLDGRGYDDIRPISIELGLLPRAHGSALFTRGQTQSLGVITLGTKQDEQRIDGLAEDFFRRFIFHYNFPPFSTGEVKKFLGTGRREVGHGNLAHRALQFIVPAWDTFPYTLRVVSEILESNGSSSMASVCSGSLAMMAAGVPTTQHVAGIAMGLVMDGDQTAILTDILGDEDHLGDMDFKVAGTRNGITAIQMDIKIKGLSPALMSEALGKAQNARFRILDIMEEAISEPRPELSDYAPRILSVQVPVDEIGTVIGPGGKMIREITEKSGAKVDIMDDGKVNIASVDAESGEMARKMVLRLIEAPEPGKNYTGTVRKVTDFGAFVEILPGKDGLLHISEIAKGRIDRVTDEIDVGDEIEVKLLSVDRQGKMDLSRRAVLMEQDGELPSDKPYTRNRPDRPSGRDNRGGGRDRRDRNRRDGGRFSGGGGRRD</sequence>
<keyword evidence="7 8" id="KW-0694">RNA-binding</keyword>
<evidence type="ECO:0000256" key="1">
    <source>
        <dbReference type="ARBA" id="ARBA00007404"/>
    </source>
</evidence>
<feature type="binding site" evidence="8">
    <location>
        <position position="488"/>
    </location>
    <ligand>
        <name>Mg(2+)</name>
        <dbReference type="ChEBI" id="CHEBI:18420"/>
    </ligand>
</feature>
<dbReference type="NCBIfam" id="TIGR03591">
    <property type="entry name" value="polynuc_phos"/>
    <property type="match status" value="1"/>
</dbReference>
<evidence type="ECO:0000313" key="11">
    <source>
        <dbReference type="EMBL" id="TKJ41692.1"/>
    </source>
</evidence>
<evidence type="ECO:0000256" key="7">
    <source>
        <dbReference type="ARBA" id="ARBA00022884"/>
    </source>
</evidence>
<dbReference type="CDD" id="cd11364">
    <property type="entry name" value="RNase_PH_PNPase_2"/>
    <property type="match status" value="1"/>
</dbReference>
<keyword evidence="3 8" id="KW-0808">Transferase</keyword>
<feature type="region of interest" description="Disordered" evidence="9">
    <location>
        <begin position="689"/>
        <end position="741"/>
    </location>
</feature>
<dbReference type="Pfam" id="PF03726">
    <property type="entry name" value="PNPase"/>
    <property type="match status" value="1"/>
</dbReference>
<dbReference type="InterPro" id="IPR004088">
    <property type="entry name" value="KH_dom_type_1"/>
</dbReference>
<name>A0A532V3I6_UNCL8</name>
<dbReference type="Pfam" id="PF03725">
    <property type="entry name" value="RNase_PH_C"/>
    <property type="match status" value="1"/>
</dbReference>
<dbReference type="CDD" id="cd02393">
    <property type="entry name" value="KH-I_PNPase"/>
    <property type="match status" value="1"/>
</dbReference>
<dbReference type="PROSITE" id="PS50084">
    <property type="entry name" value="KH_TYPE_1"/>
    <property type="match status" value="1"/>
</dbReference>
<feature type="binding site" evidence="8">
    <location>
        <position position="482"/>
    </location>
    <ligand>
        <name>Mg(2+)</name>
        <dbReference type="ChEBI" id="CHEBI:18420"/>
    </ligand>
</feature>
<dbReference type="NCBIfam" id="NF008805">
    <property type="entry name" value="PRK11824.1"/>
    <property type="match status" value="1"/>
</dbReference>
<evidence type="ECO:0000256" key="8">
    <source>
        <dbReference type="HAMAP-Rule" id="MF_01595"/>
    </source>
</evidence>
<dbReference type="GO" id="GO:0005829">
    <property type="term" value="C:cytosol"/>
    <property type="evidence" value="ECO:0007669"/>
    <property type="project" value="TreeGrafter"/>
</dbReference>
<evidence type="ECO:0000256" key="2">
    <source>
        <dbReference type="ARBA" id="ARBA00022490"/>
    </source>
</evidence>
<evidence type="ECO:0000256" key="5">
    <source>
        <dbReference type="ARBA" id="ARBA00022723"/>
    </source>
</evidence>
<dbReference type="InterPro" id="IPR012340">
    <property type="entry name" value="NA-bd_OB-fold"/>
</dbReference>
<dbReference type="SMART" id="SM00316">
    <property type="entry name" value="S1"/>
    <property type="match status" value="1"/>
</dbReference>
<dbReference type="GO" id="GO:0003723">
    <property type="term" value="F:RNA binding"/>
    <property type="evidence" value="ECO:0007669"/>
    <property type="project" value="UniProtKB-UniRule"/>
</dbReference>
<dbReference type="InterPro" id="IPR027408">
    <property type="entry name" value="PNPase/RNase_PH_dom_sf"/>
</dbReference>
<dbReference type="Proteomes" id="UP000319619">
    <property type="component" value="Unassembled WGS sequence"/>
</dbReference>
<keyword evidence="5 8" id="KW-0479">Metal-binding</keyword>
<dbReference type="SUPFAM" id="SSF54791">
    <property type="entry name" value="Eukaryotic type KH-domain (KH-domain type I)"/>
    <property type="match status" value="1"/>
</dbReference>
<evidence type="ECO:0000256" key="4">
    <source>
        <dbReference type="ARBA" id="ARBA00022695"/>
    </source>
</evidence>
<dbReference type="InterPro" id="IPR001247">
    <property type="entry name" value="ExoRNase_PH_dom1"/>
</dbReference>
<dbReference type="SUPFAM" id="SSF55666">
    <property type="entry name" value="Ribonuclease PH domain 2-like"/>
    <property type="match status" value="2"/>
</dbReference>
<evidence type="ECO:0000256" key="9">
    <source>
        <dbReference type="SAM" id="MobiDB-lite"/>
    </source>
</evidence>
<dbReference type="EC" id="2.7.7.8" evidence="8"/>
<dbReference type="PROSITE" id="PS50126">
    <property type="entry name" value="S1"/>
    <property type="match status" value="1"/>
</dbReference>
<dbReference type="FunFam" id="2.40.50.140:FF:000189">
    <property type="entry name" value="Polyribonucleotide nucleotidyltransferase, putative"/>
    <property type="match status" value="1"/>
</dbReference>
<dbReference type="Pfam" id="PF00575">
    <property type="entry name" value="S1"/>
    <property type="match status" value="1"/>
</dbReference>
<gene>
    <name evidence="8 11" type="primary">pnp</name>
    <name evidence="11" type="ORF">CEE37_03760</name>
</gene>
<comment type="catalytic activity">
    <reaction evidence="8">
        <text>RNA(n+1) + phosphate = RNA(n) + a ribonucleoside 5'-diphosphate</text>
        <dbReference type="Rhea" id="RHEA:22096"/>
        <dbReference type="Rhea" id="RHEA-COMP:14527"/>
        <dbReference type="Rhea" id="RHEA-COMP:17342"/>
        <dbReference type="ChEBI" id="CHEBI:43474"/>
        <dbReference type="ChEBI" id="CHEBI:57930"/>
        <dbReference type="ChEBI" id="CHEBI:140395"/>
        <dbReference type="EC" id="2.7.7.8"/>
    </reaction>
</comment>
<dbReference type="FunFam" id="3.30.230.70:FF:000002">
    <property type="entry name" value="Polyribonucleotide nucleotidyltransferase"/>
    <property type="match status" value="1"/>
</dbReference>
<dbReference type="SMART" id="SM00322">
    <property type="entry name" value="KH"/>
    <property type="match status" value="1"/>
</dbReference>
<evidence type="ECO:0000259" key="10">
    <source>
        <dbReference type="PROSITE" id="PS50126"/>
    </source>
</evidence>
<comment type="function">
    <text evidence="8">Involved in mRNA degradation. Catalyzes the phosphorolysis of single-stranded polyribonucleotides processively in the 3'- to 5'-direction.</text>
</comment>
<dbReference type="CDD" id="cd04472">
    <property type="entry name" value="S1_PNPase"/>
    <property type="match status" value="1"/>
</dbReference>
<organism evidence="11 12">
    <name type="scientific">candidate division LCP-89 bacterium B3_LCP</name>
    <dbReference type="NCBI Taxonomy" id="2012998"/>
    <lineage>
        <taxon>Bacteria</taxon>
        <taxon>Pseudomonadati</taxon>
        <taxon>Bacteria division LCP-89</taxon>
    </lineage>
</organism>
<feature type="domain" description="S1 motif" evidence="10">
    <location>
        <begin position="618"/>
        <end position="686"/>
    </location>
</feature>
<keyword evidence="4 8" id="KW-0548">Nucleotidyltransferase</keyword>
<dbReference type="PANTHER" id="PTHR11252">
    <property type="entry name" value="POLYRIBONUCLEOTIDE NUCLEOTIDYLTRANSFERASE"/>
    <property type="match status" value="1"/>
</dbReference>
<dbReference type="InterPro" id="IPR036612">
    <property type="entry name" value="KH_dom_type_1_sf"/>
</dbReference>
<dbReference type="HAMAP" id="MF_01595">
    <property type="entry name" value="PNPase"/>
    <property type="match status" value="1"/>
</dbReference>
<dbReference type="GO" id="GO:0000287">
    <property type="term" value="F:magnesium ion binding"/>
    <property type="evidence" value="ECO:0007669"/>
    <property type="project" value="UniProtKB-UniRule"/>
</dbReference>
<dbReference type="PANTHER" id="PTHR11252:SF0">
    <property type="entry name" value="POLYRIBONUCLEOTIDE NUCLEOTIDYLTRANSFERASE 1, MITOCHONDRIAL"/>
    <property type="match status" value="1"/>
</dbReference>
<dbReference type="Gene3D" id="2.40.50.140">
    <property type="entry name" value="Nucleic acid-binding proteins"/>
    <property type="match status" value="1"/>
</dbReference>
<dbReference type="Gene3D" id="3.30.230.70">
    <property type="entry name" value="GHMP Kinase, N-terminal domain"/>
    <property type="match status" value="2"/>
</dbReference>
<evidence type="ECO:0000256" key="3">
    <source>
        <dbReference type="ARBA" id="ARBA00022679"/>
    </source>
</evidence>
<comment type="similarity">
    <text evidence="1 8">Belongs to the polyribonucleotide nucleotidyltransferase family.</text>
</comment>
<keyword evidence="2 8" id="KW-0963">Cytoplasm</keyword>
<feature type="compositionally biased region" description="Basic and acidic residues" evidence="9">
    <location>
        <begin position="697"/>
        <end position="731"/>
    </location>
</feature>
<keyword evidence="6 8" id="KW-0460">Magnesium</keyword>
<dbReference type="InterPro" id="IPR015847">
    <property type="entry name" value="ExoRNase_PH_dom2"/>
</dbReference>
<reference evidence="11 12" key="1">
    <citation type="submission" date="2017-06" db="EMBL/GenBank/DDBJ databases">
        <title>Novel microbial phyla capable of carbon fixation and sulfur reduction in deep-sea sediments.</title>
        <authorList>
            <person name="Huang J."/>
            <person name="Baker B."/>
            <person name="Wang Y."/>
        </authorList>
    </citation>
    <scope>NUCLEOTIDE SEQUENCE [LARGE SCALE GENOMIC DNA]</scope>
    <source>
        <strain evidence="11">B3_LCP</strain>
    </source>
</reference>
<dbReference type="Pfam" id="PF00013">
    <property type="entry name" value="KH_1"/>
    <property type="match status" value="1"/>
</dbReference>
<dbReference type="SUPFAM" id="SSF54211">
    <property type="entry name" value="Ribosomal protein S5 domain 2-like"/>
    <property type="match status" value="2"/>
</dbReference>
<dbReference type="FunFam" id="3.30.1370.10:FF:000001">
    <property type="entry name" value="Polyribonucleotide nucleotidyltransferase"/>
    <property type="match status" value="1"/>
</dbReference>
<dbReference type="AlphaFoldDB" id="A0A532V3I6"/>
<dbReference type="InterPro" id="IPR003029">
    <property type="entry name" value="S1_domain"/>
</dbReference>
<dbReference type="InterPro" id="IPR020568">
    <property type="entry name" value="Ribosomal_Su5_D2-typ_SF"/>
</dbReference>
<comment type="caution">
    <text evidence="11">The sequence shown here is derived from an EMBL/GenBank/DDBJ whole genome shotgun (WGS) entry which is preliminary data.</text>
</comment>
<dbReference type="InterPro" id="IPR036345">
    <property type="entry name" value="ExoRNase_PH_dom2_sf"/>
</dbReference>
<proteinExistence type="inferred from homology"/>
<dbReference type="InterPro" id="IPR012162">
    <property type="entry name" value="PNPase"/>
</dbReference>
<accession>A0A532V3I6</accession>
<evidence type="ECO:0000313" key="12">
    <source>
        <dbReference type="Proteomes" id="UP000319619"/>
    </source>
</evidence>
<evidence type="ECO:0000256" key="6">
    <source>
        <dbReference type="ARBA" id="ARBA00022842"/>
    </source>
</evidence>
<protein>
    <recommendedName>
        <fullName evidence="8">Polyribonucleotide nucleotidyltransferase</fullName>
        <ecNumber evidence="8">2.7.7.8</ecNumber>
    </recommendedName>
    <alternativeName>
        <fullName evidence="8">Polynucleotide phosphorylase</fullName>
        <shortName evidence="8">PNPase</shortName>
    </alternativeName>
</protein>
<comment type="subcellular location">
    <subcellularLocation>
        <location evidence="8">Cytoplasm</location>
    </subcellularLocation>
</comment>